<dbReference type="Gene3D" id="4.10.830.40">
    <property type="match status" value="1"/>
</dbReference>
<dbReference type="CDD" id="cd19764">
    <property type="entry name" value="Bbox2_TRIM9-like"/>
    <property type="match status" value="1"/>
</dbReference>
<keyword evidence="2" id="KW-0963">Cytoplasm</keyword>
<feature type="domain" description="B30.2/SPRY" evidence="11">
    <location>
        <begin position="535"/>
        <end position="720"/>
    </location>
</feature>
<dbReference type="InterPro" id="IPR003961">
    <property type="entry name" value="FN3_dom"/>
</dbReference>
<dbReference type="EMBL" id="JARKIK010000001">
    <property type="protein sequence ID" value="KAK8754633.1"/>
    <property type="molecule type" value="Genomic_DNA"/>
</dbReference>
<dbReference type="Gene3D" id="3.30.160.60">
    <property type="entry name" value="Classic Zinc Finger"/>
    <property type="match status" value="1"/>
</dbReference>
<comment type="subcellular location">
    <subcellularLocation>
        <location evidence="1">Cytoplasm</location>
        <location evidence="1">Cytoskeleton</location>
    </subcellularLocation>
</comment>
<reference evidence="14 15" key="1">
    <citation type="journal article" date="2024" name="BMC Genomics">
        <title>Genome assembly of redclaw crayfish (Cherax quadricarinatus) provides insights into its immune adaptation and hypoxia tolerance.</title>
        <authorList>
            <person name="Liu Z."/>
            <person name="Zheng J."/>
            <person name="Li H."/>
            <person name="Fang K."/>
            <person name="Wang S."/>
            <person name="He J."/>
            <person name="Zhou D."/>
            <person name="Weng S."/>
            <person name="Chi M."/>
            <person name="Gu Z."/>
            <person name="He J."/>
            <person name="Li F."/>
            <person name="Wang M."/>
        </authorList>
    </citation>
    <scope>NUCLEOTIDE SEQUENCE [LARGE SCALE GENOMIC DNA]</scope>
    <source>
        <strain evidence="14">ZL_2023a</strain>
    </source>
</reference>
<dbReference type="PANTHER" id="PTHR24099">
    <property type="entry name" value="E3 UBIQUITIN-PROTEIN LIGASE TRIM36-RELATED"/>
    <property type="match status" value="1"/>
</dbReference>
<dbReference type="SUPFAM" id="SSF49899">
    <property type="entry name" value="Concanavalin A-like lectins/glucanases"/>
    <property type="match status" value="1"/>
</dbReference>
<dbReference type="SMART" id="SM00449">
    <property type="entry name" value="SPRY"/>
    <property type="match status" value="1"/>
</dbReference>
<evidence type="ECO:0000259" key="13">
    <source>
        <dbReference type="PROSITE" id="PS51262"/>
    </source>
</evidence>
<evidence type="ECO:0000256" key="3">
    <source>
        <dbReference type="ARBA" id="ARBA00022723"/>
    </source>
</evidence>
<dbReference type="PROSITE" id="PS50119">
    <property type="entry name" value="ZF_BBOX"/>
    <property type="match status" value="1"/>
</dbReference>
<feature type="domain" description="B box-type" evidence="10">
    <location>
        <begin position="210"/>
        <end position="252"/>
    </location>
</feature>
<dbReference type="Gene3D" id="2.60.120.920">
    <property type="match status" value="1"/>
</dbReference>
<dbReference type="GO" id="GO:0008270">
    <property type="term" value="F:zinc ion binding"/>
    <property type="evidence" value="ECO:0007669"/>
    <property type="project" value="UniProtKB-KW"/>
</dbReference>
<gene>
    <name evidence="14" type="ORF">OTU49_016941</name>
</gene>
<dbReference type="Pfam" id="PF00622">
    <property type="entry name" value="SPRY"/>
    <property type="match status" value="1"/>
</dbReference>
<dbReference type="PROSITE" id="PS51262">
    <property type="entry name" value="COS"/>
    <property type="match status" value="1"/>
</dbReference>
<organism evidence="14 15">
    <name type="scientific">Cherax quadricarinatus</name>
    <name type="common">Australian red claw crayfish</name>
    <dbReference type="NCBI Taxonomy" id="27406"/>
    <lineage>
        <taxon>Eukaryota</taxon>
        <taxon>Metazoa</taxon>
        <taxon>Ecdysozoa</taxon>
        <taxon>Arthropoda</taxon>
        <taxon>Crustacea</taxon>
        <taxon>Multicrustacea</taxon>
        <taxon>Malacostraca</taxon>
        <taxon>Eumalacostraca</taxon>
        <taxon>Eucarida</taxon>
        <taxon>Decapoda</taxon>
        <taxon>Pleocyemata</taxon>
        <taxon>Astacidea</taxon>
        <taxon>Parastacoidea</taxon>
        <taxon>Parastacidae</taxon>
        <taxon>Cherax</taxon>
    </lineage>
</organism>
<dbReference type="InterPro" id="IPR013083">
    <property type="entry name" value="Znf_RING/FYVE/PHD"/>
</dbReference>
<dbReference type="InterPro" id="IPR013320">
    <property type="entry name" value="ConA-like_dom_sf"/>
</dbReference>
<dbReference type="Proteomes" id="UP001445076">
    <property type="component" value="Unassembled WGS sequence"/>
</dbReference>
<evidence type="ECO:0000256" key="4">
    <source>
        <dbReference type="ARBA" id="ARBA00022771"/>
    </source>
</evidence>
<keyword evidence="7" id="KW-0206">Cytoskeleton</keyword>
<dbReference type="SMART" id="SM00336">
    <property type="entry name" value="BBOX"/>
    <property type="match status" value="2"/>
</dbReference>
<dbReference type="GO" id="GO:0007411">
    <property type="term" value="P:axon guidance"/>
    <property type="evidence" value="ECO:0007669"/>
    <property type="project" value="TreeGrafter"/>
</dbReference>
<dbReference type="CDD" id="cd00063">
    <property type="entry name" value="FN3"/>
    <property type="match status" value="1"/>
</dbReference>
<dbReference type="SUPFAM" id="SSF57850">
    <property type="entry name" value="RING/U-box"/>
    <property type="match status" value="1"/>
</dbReference>
<feature type="region of interest" description="Disordered" evidence="9">
    <location>
        <begin position="46"/>
        <end position="66"/>
    </location>
</feature>
<evidence type="ECO:0000313" key="14">
    <source>
        <dbReference type="EMBL" id="KAK8754633.1"/>
    </source>
</evidence>
<keyword evidence="4 8" id="KW-0863">Zinc-finger</keyword>
<keyword evidence="6" id="KW-0175">Coiled coil</keyword>
<dbReference type="PROSITE" id="PS50188">
    <property type="entry name" value="B302_SPRY"/>
    <property type="match status" value="1"/>
</dbReference>
<feature type="domain" description="Fibronectin type-III" evidence="12">
    <location>
        <begin position="462"/>
        <end position="555"/>
    </location>
</feature>
<dbReference type="InterPro" id="IPR017903">
    <property type="entry name" value="COS_domain"/>
</dbReference>
<proteinExistence type="predicted"/>
<dbReference type="AlphaFoldDB" id="A0AAW0YCG1"/>
<evidence type="ECO:0000256" key="1">
    <source>
        <dbReference type="ARBA" id="ARBA00004245"/>
    </source>
</evidence>
<name>A0AAW0YCG1_CHEQU</name>
<dbReference type="Pfam" id="PF00041">
    <property type="entry name" value="fn3"/>
    <property type="match status" value="1"/>
</dbReference>
<dbReference type="SMART" id="SM00060">
    <property type="entry name" value="FN3"/>
    <property type="match status" value="1"/>
</dbReference>
<comment type="caution">
    <text evidence="14">The sequence shown here is derived from an EMBL/GenBank/DDBJ whole genome shotgun (WGS) entry which is preliminary data.</text>
</comment>
<dbReference type="InterPro" id="IPR017907">
    <property type="entry name" value="Znf_RING_CS"/>
</dbReference>
<dbReference type="InterPro" id="IPR043136">
    <property type="entry name" value="B30.2/SPRY_sf"/>
</dbReference>
<keyword evidence="3" id="KW-0479">Metal-binding</keyword>
<dbReference type="InterPro" id="IPR013783">
    <property type="entry name" value="Ig-like_fold"/>
</dbReference>
<evidence type="ECO:0000259" key="10">
    <source>
        <dbReference type="PROSITE" id="PS50119"/>
    </source>
</evidence>
<evidence type="ECO:0000259" key="12">
    <source>
        <dbReference type="PROSITE" id="PS50853"/>
    </source>
</evidence>
<dbReference type="InterPro" id="IPR000315">
    <property type="entry name" value="Znf_B-box"/>
</dbReference>
<dbReference type="InterPro" id="IPR003877">
    <property type="entry name" value="SPRY_dom"/>
</dbReference>
<dbReference type="SUPFAM" id="SSF57845">
    <property type="entry name" value="B-box zinc-binding domain"/>
    <property type="match status" value="1"/>
</dbReference>
<dbReference type="Gene3D" id="3.30.40.10">
    <property type="entry name" value="Zinc/RING finger domain, C3HC4 (zinc finger)"/>
    <property type="match status" value="1"/>
</dbReference>
<dbReference type="InterPro" id="IPR001870">
    <property type="entry name" value="B30.2/SPRY"/>
</dbReference>
<evidence type="ECO:0000256" key="8">
    <source>
        <dbReference type="PROSITE-ProRule" id="PRU00024"/>
    </source>
</evidence>
<evidence type="ECO:0000256" key="5">
    <source>
        <dbReference type="ARBA" id="ARBA00022833"/>
    </source>
</evidence>
<accession>A0AAW0YCG1</accession>
<feature type="domain" description="COS" evidence="13">
    <location>
        <begin position="399"/>
        <end position="458"/>
    </location>
</feature>
<evidence type="ECO:0000313" key="15">
    <source>
        <dbReference type="Proteomes" id="UP001445076"/>
    </source>
</evidence>
<dbReference type="SMART" id="SM00502">
    <property type="entry name" value="BBC"/>
    <property type="match status" value="1"/>
</dbReference>
<dbReference type="InterPro" id="IPR036116">
    <property type="entry name" value="FN3_sf"/>
</dbReference>
<dbReference type="GO" id="GO:0043005">
    <property type="term" value="C:neuron projection"/>
    <property type="evidence" value="ECO:0007669"/>
    <property type="project" value="TreeGrafter"/>
</dbReference>
<evidence type="ECO:0000259" key="11">
    <source>
        <dbReference type="PROSITE" id="PS50188"/>
    </source>
</evidence>
<keyword evidence="15" id="KW-1185">Reference proteome</keyword>
<dbReference type="CDD" id="cd12889">
    <property type="entry name" value="SPRY_PRY_TRIM67_9"/>
    <property type="match status" value="1"/>
</dbReference>
<dbReference type="PROSITE" id="PS50853">
    <property type="entry name" value="FN3"/>
    <property type="match status" value="1"/>
</dbReference>
<evidence type="ECO:0000256" key="2">
    <source>
        <dbReference type="ARBA" id="ARBA00022490"/>
    </source>
</evidence>
<sequence length="730" mass="80569">EAVNEMEEELRCAQCSGFYHVPVLLACRHAMCLACARELQKPAIVPPRNEEEGVAPPAEDHETSEVDKLSVLSDADSGVSCSSRPTSLVGAPEVGGNNEPLPPPPIYTIACPQCGAATPTDEAGAQGLTRYRVLAAVVDKHLERYQVAEPCQLCEGSGAPRPAQVFCDQCLVFYCGPCRDSCHPDRGPLAAHWLVNVAEGRALLRARRREREGRCGHHPQEHVSMYCLTCRLPVCVLCLHHGRHHAHDVHALNAVTKTHKVSEASGEGEQGRWQVEGLVNSHLTCLKTTPVLDTFLMAQTELSQALQQLSEKARAATEFIHTLKTLSDEVHGNCREVEGVIVAQVDALVEALQARRTDLINWVRRQRDTKVHALREQVQDYTHTLQSTTATIHFCIEALKESDPASFMEAQEVLEERVCTMTRDWEQTMVPEPRIPPVFNLTLDDKTLLTAIQQLTFIQLKPPGTPSMIPLECSAENNSVTIAWAPHPTSCVTGYTLEIDDGSNGPFREVYTGEETVCTIDGLHFNSIYRARVRAFNNTGNSSFCEPLCLQTAEVAWFTLESNHLDHTISENGFTISCDSYEHRVALGSVGFSRGIHYWEFNIEKYDGNADIAFGLSRIDICKEMILGKCGGSWSMYIDNERSWLMHSGEHFNRSAGGVRTGDTVGLLLNLPEKTLGFYVNGDLQGYLSLTGVNGVLYPAVSLNRSVILTVRTGLKPPKHYLGVPPEVEA</sequence>
<dbReference type="InterPro" id="IPR003649">
    <property type="entry name" value="Bbox_C"/>
</dbReference>
<dbReference type="GO" id="GO:0005856">
    <property type="term" value="C:cytoskeleton"/>
    <property type="evidence" value="ECO:0007669"/>
    <property type="project" value="UniProtKB-SubCell"/>
</dbReference>
<evidence type="ECO:0000256" key="6">
    <source>
        <dbReference type="ARBA" id="ARBA00023054"/>
    </source>
</evidence>
<protein>
    <recommendedName>
        <fullName evidence="16">E3 ubiquitin-protein ligase TRIM9</fullName>
    </recommendedName>
</protein>
<feature type="non-terminal residue" evidence="14">
    <location>
        <position position="1"/>
    </location>
</feature>
<dbReference type="Gene3D" id="1.20.5.170">
    <property type="match status" value="1"/>
</dbReference>
<dbReference type="InterPro" id="IPR050617">
    <property type="entry name" value="E3_ligase_FN3/SPRY"/>
</dbReference>
<keyword evidence="5" id="KW-0862">Zinc</keyword>
<evidence type="ECO:0008006" key="16">
    <source>
        <dbReference type="Google" id="ProtNLM"/>
    </source>
</evidence>
<dbReference type="SUPFAM" id="SSF49265">
    <property type="entry name" value="Fibronectin type III"/>
    <property type="match status" value="1"/>
</dbReference>
<dbReference type="FunFam" id="2.60.40.10:FF:000178">
    <property type="entry name" value="E3 ubiquitin-protein ligase TRIM9 isoform X1"/>
    <property type="match status" value="1"/>
</dbReference>
<dbReference type="PROSITE" id="PS00518">
    <property type="entry name" value="ZF_RING_1"/>
    <property type="match status" value="1"/>
</dbReference>
<dbReference type="PANTHER" id="PTHR24099:SF15">
    <property type="entry name" value="E3 UBIQUITIN-PROTEIN LIGASE TRIM9"/>
    <property type="match status" value="1"/>
</dbReference>
<dbReference type="Pfam" id="PF00643">
    <property type="entry name" value="zf-B_box"/>
    <property type="match status" value="1"/>
</dbReference>
<dbReference type="Gene3D" id="2.60.40.10">
    <property type="entry name" value="Immunoglobulins"/>
    <property type="match status" value="1"/>
</dbReference>
<evidence type="ECO:0000256" key="9">
    <source>
        <dbReference type="SAM" id="MobiDB-lite"/>
    </source>
</evidence>
<evidence type="ECO:0000256" key="7">
    <source>
        <dbReference type="ARBA" id="ARBA00023212"/>
    </source>
</evidence>